<accession>A0A443SF59</accession>
<keyword evidence="8" id="KW-1185">Reference proteome</keyword>
<dbReference type="STRING" id="299467.A0A443SF59"/>
<dbReference type="OrthoDB" id="306876at2759"/>
<feature type="transmembrane region" description="Helical" evidence="5">
    <location>
        <begin position="25"/>
        <end position="47"/>
    </location>
</feature>
<dbReference type="SUPFAM" id="SSF103481">
    <property type="entry name" value="Multidrug resistance efflux transporter EmrE"/>
    <property type="match status" value="1"/>
</dbReference>
<reference evidence="7 8" key="1">
    <citation type="journal article" date="2018" name="Gigascience">
        <title>Genomes of trombidid mites reveal novel predicted allergens and laterally-transferred genes associated with secondary metabolism.</title>
        <authorList>
            <person name="Dong X."/>
            <person name="Chaisiri K."/>
            <person name="Xia D."/>
            <person name="Armstrong S.D."/>
            <person name="Fang Y."/>
            <person name="Donnelly M.J."/>
            <person name="Kadowaki T."/>
            <person name="McGarry J.W."/>
            <person name="Darby A.C."/>
            <person name="Makepeace B.L."/>
        </authorList>
    </citation>
    <scope>NUCLEOTIDE SEQUENCE [LARGE SCALE GENOMIC DNA]</scope>
    <source>
        <strain evidence="7">UoL-UT</strain>
    </source>
</reference>
<dbReference type="EMBL" id="NCKV01003012">
    <property type="protein sequence ID" value="RWS26151.1"/>
    <property type="molecule type" value="Genomic_DNA"/>
</dbReference>
<comment type="caution">
    <text evidence="7">The sequence shown here is derived from an EMBL/GenBank/DDBJ whole genome shotgun (WGS) entry which is preliminary data.</text>
</comment>
<dbReference type="InterPro" id="IPR037185">
    <property type="entry name" value="EmrE-like"/>
</dbReference>
<dbReference type="Pfam" id="PF00892">
    <property type="entry name" value="EamA"/>
    <property type="match status" value="1"/>
</dbReference>
<evidence type="ECO:0000313" key="8">
    <source>
        <dbReference type="Proteomes" id="UP000288716"/>
    </source>
</evidence>
<dbReference type="InterPro" id="IPR000620">
    <property type="entry name" value="EamA_dom"/>
</dbReference>
<feature type="domain" description="EamA" evidence="6">
    <location>
        <begin position="28"/>
        <end position="159"/>
    </location>
</feature>
<name>A0A443SF59_9ACAR</name>
<evidence type="ECO:0000256" key="5">
    <source>
        <dbReference type="SAM" id="Phobius"/>
    </source>
</evidence>
<dbReference type="AlphaFoldDB" id="A0A443SF59"/>
<gene>
    <name evidence="7" type="ORF">B4U80_03294</name>
</gene>
<evidence type="ECO:0000259" key="6">
    <source>
        <dbReference type="Pfam" id="PF00892"/>
    </source>
</evidence>
<evidence type="ECO:0000313" key="7">
    <source>
        <dbReference type="EMBL" id="RWS26151.1"/>
    </source>
</evidence>
<feature type="transmembrane region" description="Helical" evidence="5">
    <location>
        <begin position="119"/>
        <end position="136"/>
    </location>
</feature>
<keyword evidence="2 5" id="KW-0812">Transmembrane</keyword>
<keyword evidence="4 5" id="KW-0472">Membrane</keyword>
<sequence>MNGNNDKEAAKESPKLTIYDRLRRMPASGITFALFSAFFIATGSLIVKLVDELHAIEVAVIRSLVQAVFYLTFILITQTSFRPAKGETLFLSLRCIFGFMSVICSFVSLRLIPLGDASAIIYSAPVFITIVARLFLKEKCDIVNIIAIFVTAAGVVLITKPKFLFPDETWIEEEHRLIGTLLAVGSAFGSACAFVSIRKLQKTPSSVVIFWHSII</sequence>
<dbReference type="GO" id="GO:0016020">
    <property type="term" value="C:membrane"/>
    <property type="evidence" value="ECO:0007669"/>
    <property type="project" value="UniProtKB-SubCell"/>
</dbReference>
<feature type="transmembrane region" description="Helical" evidence="5">
    <location>
        <begin position="177"/>
        <end position="197"/>
    </location>
</feature>
<dbReference type="Gene3D" id="1.10.3730.20">
    <property type="match status" value="1"/>
</dbReference>
<comment type="subcellular location">
    <subcellularLocation>
        <location evidence="1">Membrane</location>
        <topology evidence="1">Multi-pass membrane protein</topology>
    </subcellularLocation>
</comment>
<evidence type="ECO:0000256" key="1">
    <source>
        <dbReference type="ARBA" id="ARBA00004141"/>
    </source>
</evidence>
<dbReference type="VEuPathDB" id="VectorBase:LDEU005889"/>
<evidence type="ECO:0000256" key="4">
    <source>
        <dbReference type="ARBA" id="ARBA00023136"/>
    </source>
</evidence>
<feature type="transmembrane region" description="Helical" evidence="5">
    <location>
        <begin position="89"/>
        <end position="113"/>
    </location>
</feature>
<feature type="transmembrane region" description="Helical" evidence="5">
    <location>
        <begin position="143"/>
        <end position="165"/>
    </location>
</feature>
<feature type="transmembrane region" description="Helical" evidence="5">
    <location>
        <begin position="59"/>
        <end position="77"/>
    </location>
</feature>
<proteinExistence type="predicted"/>
<feature type="non-terminal residue" evidence="7">
    <location>
        <position position="215"/>
    </location>
</feature>
<organism evidence="7 8">
    <name type="scientific">Leptotrombidium deliense</name>
    <dbReference type="NCBI Taxonomy" id="299467"/>
    <lineage>
        <taxon>Eukaryota</taxon>
        <taxon>Metazoa</taxon>
        <taxon>Ecdysozoa</taxon>
        <taxon>Arthropoda</taxon>
        <taxon>Chelicerata</taxon>
        <taxon>Arachnida</taxon>
        <taxon>Acari</taxon>
        <taxon>Acariformes</taxon>
        <taxon>Trombidiformes</taxon>
        <taxon>Prostigmata</taxon>
        <taxon>Anystina</taxon>
        <taxon>Parasitengona</taxon>
        <taxon>Trombiculoidea</taxon>
        <taxon>Trombiculidae</taxon>
        <taxon>Leptotrombidium</taxon>
    </lineage>
</organism>
<dbReference type="PANTHER" id="PTHR22911:SF6">
    <property type="entry name" value="SOLUTE CARRIER FAMILY 35 MEMBER G1"/>
    <property type="match status" value="1"/>
</dbReference>
<keyword evidence="3 5" id="KW-1133">Transmembrane helix</keyword>
<protein>
    <submittedName>
        <fullName evidence="7">Solute carrier family 35 member G1-like protein</fullName>
    </submittedName>
</protein>
<evidence type="ECO:0000256" key="3">
    <source>
        <dbReference type="ARBA" id="ARBA00022989"/>
    </source>
</evidence>
<evidence type="ECO:0000256" key="2">
    <source>
        <dbReference type="ARBA" id="ARBA00022692"/>
    </source>
</evidence>
<dbReference type="PANTHER" id="PTHR22911">
    <property type="entry name" value="ACYL-MALONYL CONDENSING ENZYME-RELATED"/>
    <property type="match status" value="1"/>
</dbReference>
<dbReference type="Proteomes" id="UP000288716">
    <property type="component" value="Unassembled WGS sequence"/>
</dbReference>